<dbReference type="EMBL" id="BAABME010014837">
    <property type="protein sequence ID" value="GAA0187548.1"/>
    <property type="molecule type" value="Genomic_DNA"/>
</dbReference>
<comment type="caution">
    <text evidence="1">The sequence shown here is derived from an EMBL/GenBank/DDBJ whole genome shotgun (WGS) entry which is preliminary data.</text>
</comment>
<gene>
    <name evidence="1" type="ORF">LIER_34836</name>
</gene>
<accession>A0AAV3S0Q4</accession>
<keyword evidence="2" id="KW-1185">Reference proteome</keyword>
<dbReference type="AlphaFoldDB" id="A0AAV3S0Q4"/>
<organism evidence="1 2">
    <name type="scientific">Lithospermum erythrorhizon</name>
    <name type="common">Purple gromwell</name>
    <name type="synonym">Lithospermum officinale var. erythrorhizon</name>
    <dbReference type="NCBI Taxonomy" id="34254"/>
    <lineage>
        <taxon>Eukaryota</taxon>
        <taxon>Viridiplantae</taxon>
        <taxon>Streptophyta</taxon>
        <taxon>Embryophyta</taxon>
        <taxon>Tracheophyta</taxon>
        <taxon>Spermatophyta</taxon>
        <taxon>Magnoliopsida</taxon>
        <taxon>eudicotyledons</taxon>
        <taxon>Gunneridae</taxon>
        <taxon>Pentapetalae</taxon>
        <taxon>asterids</taxon>
        <taxon>lamiids</taxon>
        <taxon>Boraginales</taxon>
        <taxon>Boraginaceae</taxon>
        <taxon>Boraginoideae</taxon>
        <taxon>Lithospermeae</taxon>
        <taxon>Lithospermum</taxon>
    </lineage>
</organism>
<proteinExistence type="predicted"/>
<dbReference type="Proteomes" id="UP001454036">
    <property type="component" value="Unassembled WGS sequence"/>
</dbReference>
<protein>
    <submittedName>
        <fullName evidence="1">Uncharacterized protein</fullName>
    </submittedName>
</protein>
<name>A0AAV3S0Q4_LITER</name>
<reference evidence="1 2" key="1">
    <citation type="submission" date="2024-01" db="EMBL/GenBank/DDBJ databases">
        <title>The complete chloroplast genome sequence of Lithospermum erythrorhizon: insights into the phylogenetic relationship among Boraginaceae species and the maternal lineages of purple gromwells.</title>
        <authorList>
            <person name="Okada T."/>
            <person name="Watanabe K."/>
        </authorList>
    </citation>
    <scope>NUCLEOTIDE SEQUENCE [LARGE SCALE GENOMIC DNA]</scope>
</reference>
<sequence>MITLCFPKPRLPSSVVIFVPQQEETGTRRTSHIHVPYAVIGFTKVVHILSSFNVIKIMSIEAPLYKVYLKIYNIMEALIAMCVVMQYPRKIGFLILLVAGLSFMSDDEVHSTSTVLERRKTKSAAASKVPAP</sequence>
<evidence type="ECO:0000313" key="2">
    <source>
        <dbReference type="Proteomes" id="UP001454036"/>
    </source>
</evidence>
<evidence type="ECO:0000313" key="1">
    <source>
        <dbReference type="EMBL" id="GAA0187548.1"/>
    </source>
</evidence>